<protein>
    <submittedName>
        <fullName evidence="1">Uncharacterized protein</fullName>
    </submittedName>
</protein>
<accession>W9CCM3</accession>
<evidence type="ECO:0000313" key="1">
    <source>
        <dbReference type="EMBL" id="ESZ92579.1"/>
    </source>
</evidence>
<keyword evidence="2" id="KW-1185">Reference proteome</keyword>
<proteinExistence type="predicted"/>
<dbReference type="Proteomes" id="UP000019487">
    <property type="component" value="Unassembled WGS sequence"/>
</dbReference>
<dbReference type="OrthoDB" id="3474385at2759"/>
<dbReference type="EMBL" id="AYSA01000377">
    <property type="protein sequence ID" value="ESZ92579.1"/>
    <property type="molecule type" value="Genomic_DNA"/>
</dbReference>
<evidence type="ECO:0000313" key="2">
    <source>
        <dbReference type="Proteomes" id="UP000019487"/>
    </source>
</evidence>
<organism evidence="1 2">
    <name type="scientific">Sclerotinia borealis (strain F-4128)</name>
    <dbReference type="NCBI Taxonomy" id="1432307"/>
    <lineage>
        <taxon>Eukaryota</taxon>
        <taxon>Fungi</taxon>
        <taxon>Dikarya</taxon>
        <taxon>Ascomycota</taxon>
        <taxon>Pezizomycotina</taxon>
        <taxon>Leotiomycetes</taxon>
        <taxon>Helotiales</taxon>
        <taxon>Sclerotiniaceae</taxon>
        <taxon>Sclerotinia</taxon>
    </lineage>
</organism>
<comment type="caution">
    <text evidence="1">The sequence shown here is derived from an EMBL/GenBank/DDBJ whole genome shotgun (WGS) entry which is preliminary data.</text>
</comment>
<gene>
    <name evidence="1" type="ORF">SBOR_7039</name>
</gene>
<dbReference type="HOGENOM" id="CLU_837181_0_0_1"/>
<dbReference type="AlphaFoldDB" id="W9CCM3"/>
<sequence>MTPHLQHSRDLLISLVEPSCVRNFSEKISRDILLDYKNVATNAVTKAVDTTTSRASEQVQTLASRMLSHISSIERLVFMNEGKKWAFDLVLLAGRHSNLDHLKIDHDHQVFDAAADNLLLQVAKAIKQEDPTFRPADAMEILIDEIETTGHSGYFPQSYKLFLSWMPDVESAHVQKHVDDLHARIADAHAAVQRRLIICINDHSSPTSDLLGRKMREYIDDVVRLSHKLGGLLPAIDLMLFLGECSYTKMKGLGPLYGWTAKGKFRCNREFDLIGDTQLEKLLDRADREDRQLDENIHERIKKSIDYLKPYGITTYFPSSYRAICRLLGREA</sequence>
<name>W9CCM3_SCLBF</name>
<reference evidence="1 2" key="1">
    <citation type="journal article" date="2014" name="Genome Announc.">
        <title>Draft genome sequence of Sclerotinia borealis, a psychrophilic plant pathogenic fungus.</title>
        <authorList>
            <person name="Mardanov A.V."/>
            <person name="Beletsky A.V."/>
            <person name="Kadnikov V.V."/>
            <person name="Ignatov A.N."/>
            <person name="Ravin N.V."/>
        </authorList>
    </citation>
    <scope>NUCLEOTIDE SEQUENCE [LARGE SCALE GENOMIC DNA]</scope>
    <source>
        <strain evidence="2">F-4157</strain>
    </source>
</reference>